<dbReference type="EMBL" id="JANBUN010001544">
    <property type="protein sequence ID" value="KAJ2797669.1"/>
    <property type="molecule type" value="Genomic_DNA"/>
</dbReference>
<gene>
    <name evidence="1" type="primary">GCN1_2</name>
    <name evidence="1" type="ORF">H4R21_004230</name>
</gene>
<name>A0ACC1KZ51_9FUNG</name>
<comment type="caution">
    <text evidence="1">The sequence shown here is derived from an EMBL/GenBank/DDBJ whole genome shotgun (WGS) entry which is preliminary data.</text>
</comment>
<proteinExistence type="predicted"/>
<evidence type="ECO:0000313" key="1">
    <source>
        <dbReference type="EMBL" id="KAJ2797669.1"/>
    </source>
</evidence>
<evidence type="ECO:0000313" key="2">
    <source>
        <dbReference type="Proteomes" id="UP001140087"/>
    </source>
</evidence>
<organism evidence="1 2">
    <name type="scientific">Coemansia helicoidea</name>
    <dbReference type="NCBI Taxonomy" id="1286919"/>
    <lineage>
        <taxon>Eukaryota</taxon>
        <taxon>Fungi</taxon>
        <taxon>Fungi incertae sedis</taxon>
        <taxon>Zoopagomycota</taxon>
        <taxon>Kickxellomycotina</taxon>
        <taxon>Kickxellomycetes</taxon>
        <taxon>Kickxellales</taxon>
        <taxon>Kickxellaceae</taxon>
        <taxon>Coemansia</taxon>
    </lineage>
</organism>
<protein>
    <submittedName>
        <fullName evidence="1">Translational activator of GCN4</fullName>
    </submittedName>
</protein>
<sequence length="951" mass="99417">LLGEFLYRVAGLSDRAAEREREAARALFNAAQDDDDDGGAQSDAGGDDDDEEVVAAAAADEEDALIMGNLREIITQALGTERCRAVLAALYVSRSDVSSMVRQAAFGVWKGIVSHTPRTARECLPAIMEIVLGGLSSEEYDRRTTAARTLGDLVHKLGEAVMSQIVPILETALREQDGAAGSARHGVFVGLSEILSATGRTHIEAYADAMIPLVRRGLCDEDEMVREAAATAFNGLQQTIGPRVIDSVVPPLLNALTQGAGGELDGIRPEHALEALRELMAVRANVVFPVLIPTLTAVPVSAFNARALSSLIQVAGAALGRRLPQILLALFKSFPVHQAAGDAEAEAALRDTVDAIAATAVHDDVALESLMIQLHESVKAGEATDLAASPADASRVAEACLAMGAICRAFGAGSAARGRTPLGAHVVDWLRILIDHLGASAAQVVEASWAALDALCRAVPRDDYDGYVGPISRAVQHATESLPRGQRTLPGFNLAKGVGPLLPIYSQGLLAGSPDTKERTVRGMARLVRFTEPDALRPFATGITGPLIRIVGDRHPPAVKAAILSTLGLLLVQIPALMRPFLPQLQRTFVRGLTEKEDVVRQRAAAALAALIPLQARLDPLVLELTSGVRQAETQGMRNAMMRAVCAVVQAPNAGALAPASIQAIEAAVVGRIDAVEAGDLRWQALRSRAFGGLCGVVDATAAAALVAQHATVDAADSGAAQEAKLYSLAAALAEAPRLFAGSAELQQRVVESVATALPAAGGQTRAALPAIQVAKAALLSREIAPSGSDIIAPLADALVAVVAADSAYAHDSDAQQAALRALKAAAKYRYADVVEPARVAVVQAAMAHVRDRIIPVKLAAERCALYALRLANVPPEGFEGSDAGLASYVDAVGGAASDRDKLVLDYQRRVLNKLADATRELDYASDDEDDPARAAAKDDAASDDDDGDAE</sequence>
<dbReference type="Proteomes" id="UP001140087">
    <property type="component" value="Unassembled WGS sequence"/>
</dbReference>
<keyword evidence="2" id="KW-1185">Reference proteome</keyword>
<accession>A0ACC1KZ51</accession>
<feature type="non-terminal residue" evidence="1">
    <location>
        <position position="1"/>
    </location>
</feature>
<reference evidence="1" key="1">
    <citation type="submission" date="2022-07" db="EMBL/GenBank/DDBJ databases">
        <title>Phylogenomic reconstructions and comparative analyses of Kickxellomycotina fungi.</title>
        <authorList>
            <person name="Reynolds N.K."/>
            <person name="Stajich J.E."/>
            <person name="Barry K."/>
            <person name="Grigoriev I.V."/>
            <person name="Crous P."/>
            <person name="Smith M.E."/>
        </authorList>
    </citation>
    <scope>NUCLEOTIDE SEQUENCE</scope>
    <source>
        <strain evidence="1">BCRC 34780</strain>
    </source>
</reference>